<feature type="domain" description="Gfd2/YDR514C-like C-terminal" evidence="1">
    <location>
        <begin position="49"/>
        <end position="237"/>
    </location>
</feature>
<gene>
    <name evidence="2" type="ORF">BDU57DRAFT_459517</name>
</gene>
<evidence type="ECO:0000313" key="2">
    <source>
        <dbReference type="EMBL" id="KAF1912197.1"/>
    </source>
</evidence>
<reference evidence="2" key="1">
    <citation type="journal article" date="2020" name="Stud. Mycol.">
        <title>101 Dothideomycetes genomes: a test case for predicting lifestyles and emergence of pathogens.</title>
        <authorList>
            <person name="Haridas S."/>
            <person name="Albert R."/>
            <person name="Binder M."/>
            <person name="Bloem J."/>
            <person name="Labutti K."/>
            <person name="Salamov A."/>
            <person name="Andreopoulos B."/>
            <person name="Baker S."/>
            <person name="Barry K."/>
            <person name="Bills G."/>
            <person name="Bluhm B."/>
            <person name="Cannon C."/>
            <person name="Castanera R."/>
            <person name="Culley D."/>
            <person name="Daum C."/>
            <person name="Ezra D."/>
            <person name="Gonzalez J."/>
            <person name="Henrissat B."/>
            <person name="Kuo A."/>
            <person name="Liang C."/>
            <person name="Lipzen A."/>
            <person name="Lutzoni F."/>
            <person name="Magnuson J."/>
            <person name="Mondo S."/>
            <person name="Nolan M."/>
            <person name="Ohm R."/>
            <person name="Pangilinan J."/>
            <person name="Park H.-J."/>
            <person name="Ramirez L."/>
            <person name="Alfaro M."/>
            <person name="Sun H."/>
            <person name="Tritt A."/>
            <person name="Yoshinaga Y."/>
            <person name="Zwiers L.-H."/>
            <person name="Turgeon B."/>
            <person name="Goodwin S."/>
            <person name="Spatafora J."/>
            <person name="Crous P."/>
            <person name="Grigoriev I."/>
        </authorList>
    </citation>
    <scope>NUCLEOTIDE SEQUENCE</scope>
    <source>
        <strain evidence="2">HMLAC05119</strain>
    </source>
</reference>
<accession>A0A6A5QD86</accession>
<name>A0A6A5QD86_AMPQU</name>
<dbReference type="GO" id="GO:0005634">
    <property type="term" value="C:nucleus"/>
    <property type="evidence" value="ECO:0007669"/>
    <property type="project" value="TreeGrafter"/>
</dbReference>
<dbReference type="InterPro" id="IPR012337">
    <property type="entry name" value="RNaseH-like_sf"/>
</dbReference>
<dbReference type="OrthoDB" id="5953249at2759"/>
<sequence>MSPHLIKYQLDTGLRCGNLTQTKILAHCLRQSTSSIVSTEAEQSLQSAVIVGLDAEWFEYDPSYITELGISILQPEKVNATIGNWLSPWKVIANMLNLHVRIRPNAHLVNSELCPGNPDEFQFGKTSFVDVDQARGLLRDAFVQFSEHGEPRPIIFVGHAVDNDIAVIKQRFGFDIEALGVIVATIDTQVLAVESGLIAKAKKIRLCNLIGKYGIWERYLHNAGNDTVCTMVAAILMAAGSAKADHSASYKELKYYAQSDSGNAMTPYGIPRFCTKCDSTKHDSNTCSATVICDYCMATPSLIWKAETHKTDKCREAIKYAMLDEEEPSPEIKVTVHRFPCPCSLCIESTDPKRHEVEYAYSHLEQDCIYKG</sequence>
<dbReference type="Pfam" id="PF21762">
    <property type="entry name" value="DEDDh_C"/>
    <property type="match status" value="1"/>
</dbReference>
<dbReference type="InterPro" id="IPR048519">
    <property type="entry name" value="Gfd2/YDR514C-like_C"/>
</dbReference>
<dbReference type="AlphaFoldDB" id="A0A6A5QD86"/>
<protein>
    <recommendedName>
        <fullName evidence="1">Gfd2/YDR514C-like C-terminal domain-containing protein</fullName>
    </recommendedName>
</protein>
<dbReference type="EMBL" id="ML979141">
    <property type="protein sequence ID" value="KAF1912197.1"/>
    <property type="molecule type" value="Genomic_DNA"/>
</dbReference>
<dbReference type="InterPro" id="IPR040151">
    <property type="entry name" value="Gfd2/YDR514C-like"/>
</dbReference>
<evidence type="ECO:0000313" key="3">
    <source>
        <dbReference type="Proteomes" id="UP000800096"/>
    </source>
</evidence>
<dbReference type="Proteomes" id="UP000800096">
    <property type="component" value="Unassembled WGS sequence"/>
</dbReference>
<organism evidence="2 3">
    <name type="scientific">Ampelomyces quisqualis</name>
    <name type="common">Powdery mildew agent</name>
    <dbReference type="NCBI Taxonomy" id="50730"/>
    <lineage>
        <taxon>Eukaryota</taxon>
        <taxon>Fungi</taxon>
        <taxon>Dikarya</taxon>
        <taxon>Ascomycota</taxon>
        <taxon>Pezizomycotina</taxon>
        <taxon>Dothideomycetes</taxon>
        <taxon>Pleosporomycetidae</taxon>
        <taxon>Pleosporales</taxon>
        <taxon>Pleosporineae</taxon>
        <taxon>Phaeosphaeriaceae</taxon>
        <taxon>Ampelomyces</taxon>
    </lineage>
</organism>
<dbReference type="SUPFAM" id="SSF53098">
    <property type="entry name" value="Ribonuclease H-like"/>
    <property type="match status" value="1"/>
</dbReference>
<dbReference type="InterPro" id="IPR036397">
    <property type="entry name" value="RNaseH_sf"/>
</dbReference>
<dbReference type="PANTHER" id="PTHR28083:SF1">
    <property type="entry name" value="GOOD FOR FULL DBP5 ACTIVITY PROTEIN 2"/>
    <property type="match status" value="1"/>
</dbReference>
<evidence type="ECO:0000259" key="1">
    <source>
        <dbReference type="Pfam" id="PF21762"/>
    </source>
</evidence>
<keyword evidence="3" id="KW-1185">Reference proteome</keyword>
<proteinExistence type="predicted"/>
<dbReference type="GO" id="GO:0003676">
    <property type="term" value="F:nucleic acid binding"/>
    <property type="evidence" value="ECO:0007669"/>
    <property type="project" value="InterPro"/>
</dbReference>
<dbReference type="PANTHER" id="PTHR28083">
    <property type="entry name" value="GOOD FOR FULL DBP5 ACTIVITY PROTEIN 2"/>
    <property type="match status" value="1"/>
</dbReference>
<dbReference type="Gene3D" id="3.30.420.10">
    <property type="entry name" value="Ribonuclease H-like superfamily/Ribonuclease H"/>
    <property type="match status" value="1"/>
</dbReference>